<reference evidence="8 9" key="1">
    <citation type="submission" date="2016-10" db="EMBL/GenBank/DDBJ databases">
        <authorList>
            <person name="de Groot N.N."/>
        </authorList>
    </citation>
    <scope>NUCLEOTIDE SEQUENCE [LARGE SCALE GENOMIC DNA]</scope>
    <source>
        <strain evidence="8 9">ATCC 43154</strain>
    </source>
</reference>
<feature type="transmembrane region" description="Helical" evidence="5">
    <location>
        <begin position="232"/>
        <end position="252"/>
    </location>
</feature>
<feature type="region of interest" description="Disordered" evidence="4">
    <location>
        <begin position="1"/>
        <end position="86"/>
    </location>
</feature>
<dbReference type="STRING" id="758825.SAMN02982985_02263"/>
<dbReference type="InterPro" id="IPR008254">
    <property type="entry name" value="Flavodoxin/NO_synth"/>
</dbReference>
<keyword evidence="5" id="KW-1133">Transmembrane helix</keyword>
<dbReference type="InterPro" id="IPR005625">
    <property type="entry name" value="PepSY-ass_TM"/>
</dbReference>
<dbReference type="Gene3D" id="3.40.50.80">
    <property type="entry name" value="Nucleotide-binding domain of ferredoxin-NADP reductase (FNR) module"/>
    <property type="match status" value="1"/>
</dbReference>
<dbReference type="InterPro" id="IPR039261">
    <property type="entry name" value="FNR_nucleotide-bd"/>
</dbReference>
<sequence>MMPSSVVATTTRKRPPHDQAPSPPLPHPVRAAGRRSAAQRRGRPWAGAVNARPQRRDGRNDAVGAPPPAGPTPPPARPRAARRPTLPLAPPGWRQLWFQLHWLVGITGGTLLMVIGLSGALLSFREECLDLLNPGVRQVAPRAEPVLAPAQVAAAVARVHGTRRISTMMLYAEPGAATRVIFAPLPGQRRGESIYVDPYSGTAQALRGHQAFEWIEALHRWLLLPRETGDPVTGTLALLLIGMAASGLYLRWPRRPLSWRTWLTFDPALRGRPFLWNLHAVLGTWVLPLYLVLAGTGLYWSFDIVRDSLESWAGRPPRAAMNHAAAKPAGKSADMPAEMAHATGTPTLALAWDSFLGKAPDWRMASLRISEKATQPVQISWLDAAAPHEQARNRMSVLAASGKITQDKRYADLNARDRFLTTFYPLHMGTYFGLPGRLAMMVAGLAMPLFGITGWMLYLGRRKLKRAARAERALLADADTAVAAPAGAAAASTLLAYASQSGSAERLALRSAAALRQAGVAATVQSLDRLAPSDLLGYARVLLVASSFGEGEPPDGTRRFARLLKQADPASLAGLRFGLLALGDRHYSDFCGFGRALDERLRALGAKQLFPAIEVDDGDAVALQRWSQSLAQLCGVDQLTGIADGAGAGAGKRTHGSADATNANPAGDPAGAWQTWPLVARTLLNPGSQGGPLYEVVLDGAGANWQAGALLEVLPRNPDGAVAAWLRQSGLDGHASVRLGSAVCSLHEALARSILPAPAVPTSSASAVPTSSASVAPTSSAQACADQLRPLAPRSYSLASLPQDGGLQLLVRQESHPGGLGLGSGWLTAHAPLDAPIQARLQANPGFAPAEADGPAIFIGNGSGFAGLRAHLRARALAGRRRNWLLFGEREQAYDSICADEIAQWQAAGLLPRLDLVFSRDGACREYVQDRLRGAADELRGWIADGAMVYVCGSLQGMAGGVDAALVEILGADALDDLAAAGRYRRDVY</sequence>
<dbReference type="SUPFAM" id="SSF52343">
    <property type="entry name" value="Ferredoxin reductase-like, C-terminal NADP-linked domain"/>
    <property type="match status" value="1"/>
</dbReference>
<evidence type="ECO:0000256" key="5">
    <source>
        <dbReference type="SAM" id="Phobius"/>
    </source>
</evidence>
<protein>
    <submittedName>
        <fullName evidence="8">Sulfite reductase (NADPH) flavoprotein alpha-component</fullName>
    </submittedName>
</protein>
<evidence type="ECO:0000256" key="4">
    <source>
        <dbReference type="SAM" id="MobiDB-lite"/>
    </source>
</evidence>
<feature type="transmembrane region" description="Helical" evidence="5">
    <location>
        <begin position="102"/>
        <end position="124"/>
    </location>
</feature>
<evidence type="ECO:0000256" key="2">
    <source>
        <dbReference type="ARBA" id="ARBA00022643"/>
    </source>
</evidence>
<dbReference type="PRINTS" id="PR00369">
    <property type="entry name" value="FLAVODOXIN"/>
</dbReference>
<dbReference type="PANTHER" id="PTHR34219:SF3">
    <property type="entry name" value="BLL7967 PROTEIN"/>
    <property type="match status" value="1"/>
</dbReference>
<feature type="transmembrane region" description="Helical" evidence="5">
    <location>
        <begin position="438"/>
        <end position="459"/>
    </location>
</feature>
<dbReference type="Proteomes" id="UP000199470">
    <property type="component" value="Unassembled WGS sequence"/>
</dbReference>
<keyword evidence="9" id="KW-1185">Reference proteome</keyword>
<dbReference type="EMBL" id="FOTW01000010">
    <property type="protein sequence ID" value="SFL98570.1"/>
    <property type="molecule type" value="Genomic_DNA"/>
</dbReference>
<dbReference type="Pfam" id="PF00258">
    <property type="entry name" value="Flavodoxin_1"/>
    <property type="match status" value="1"/>
</dbReference>
<dbReference type="PROSITE" id="PS50902">
    <property type="entry name" value="FLAVODOXIN_LIKE"/>
    <property type="match status" value="1"/>
</dbReference>
<dbReference type="SUPFAM" id="SSF63380">
    <property type="entry name" value="Riboflavin synthase domain-like"/>
    <property type="match status" value="1"/>
</dbReference>
<evidence type="ECO:0000259" key="7">
    <source>
        <dbReference type="PROSITE" id="PS51384"/>
    </source>
</evidence>
<dbReference type="GO" id="GO:0016491">
    <property type="term" value="F:oxidoreductase activity"/>
    <property type="evidence" value="ECO:0007669"/>
    <property type="project" value="InterPro"/>
</dbReference>
<dbReference type="Gene3D" id="3.40.50.360">
    <property type="match status" value="1"/>
</dbReference>
<dbReference type="GO" id="GO:0010181">
    <property type="term" value="F:FMN binding"/>
    <property type="evidence" value="ECO:0007669"/>
    <property type="project" value="InterPro"/>
</dbReference>
<keyword evidence="1" id="KW-0285">Flavoprotein</keyword>
<keyword evidence="5" id="KW-0472">Membrane</keyword>
<keyword evidence="2" id="KW-0288">FMN</keyword>
<dbReference type="Pfam" id="PF00175">
    <property type="entry name" value="NAD_binding_1"/>
    <property type="match status" value="1"/>
</dbReference>
<dbReference type="InterPro" id="IPR017927">
    <property type="entry name" value="FAD-bd_FR_type"/>
</dbReference>
<evidence type="ECO:0000313" key="8">
    <source>
        <dbReference type="EMBL" id="SFL98570.1"/>
    </source>
</evidence>
<organism evidence="8 9">
    <name type="scientific">Rugamonas rubra</name>
    <dbReference type="NCBI Taxonomy" id="758825"/>
    <lineage>
        <taxon>Bacteria</taxon>
        <taxon>Pseudomonadati</taxon>
        <taxon>Pseudomonadota</taxon>
        <taxon>Betaproteobacteria</taxon>
        <taxon>Burkholderiales</taxon>
        <taxon>Oxalobacteraceae</taxon>
        <taxon>Telluria group</taxon>
        <taxon>Rugamonas</taxon>
    </lineage>
</organism>
<dbReference type="PANTHER" id="PTHR34219">
    <property type="entry name" value="IRON-REGULATED INNER MEMBRANE PROTEIN-RELATED"/>
    <property type="match status" value="1"/>
</dbReference>
<accession>A0A1I4M5X6</accession>
<keyword evidence="3" id="KW-0813">Transport</keyword>
<dbReference type="SUPFAM" id="SSF52218">
    <property type="entry name" value="Flavoproteins"/>
    <property type="match status" value="1"/>
</dbReference>
<feature type="region of interest" description="Disordered" evidence="4">
    <location>
        <begin position="648"/>
        <end position="669"/>
    </location>
</feature>
<dbReference type="InterPro" id="IPR017938">
    <property type="entry name" value="Riboflavin_synthase-like_b-brl"/>
</dbReference>
<evidence type="ECO:0000259" key="6">
    <source>
        <dbReference type="PROSITE" id="PS50902"/>
    </source>
</evidence>
<dbReference type="InterPro" id="IPR001094">
    <property type="entry name" value="Flavdoxin-like"/>
</dbReference>
<feature type="transmembrane region" description="Helical" evidence="5">
    <location>
        <begin position="273"/>
        <end position="302"/>
    </location>
</feature>
<feature type="compositionally biased region" description="Pro residues" evidence="4">
    <location>
        <begin position="65"/>
        <end position="77"/>
    </location>
</feature>
<feature type="compositionally biased region" description="Polar residues" evidence="4">
    <location>
        <begin position="1"/>
        <end position="10"/>
    </location>
</feature>
<dbReference type="Pfam" id="PF03929">
    <property type="entry name" value="PepSY_TM"/>
    <property type="match status" value="1"/>
</dbReference>
<feature type="domain" description="FAD-binding FR-type" evidence="7">
    <location>
        <begin position="671"/>
        <end position="850"/>
    </location>
</feature>
<feature type="domain" description="Flavodoxin-like" evidence="6">
    <location>
        <begin position="493"/>
        <end position="631"/>
    </location>
</feature>
<name>A0A1I4M5X6_9BURK</name>
<keyword evidence="3" id="KW-0249">Electron transport</keyword>
<evidence type="ECO:0000256" key="1">
    <source>
        <dbReference type="ARBA" id="ARBA00022630"/>
    </source>
</evidence>
<dbReference type="InterPro" id="IPR029039">
    <property type="entry name" value="Flavoprotein-like_sf"/>
</dbReference>
<evidence type="ECO:0000313" key="9">
    <source>
        <dbReference type="Proteomes" id="UP000199470"/>
    </source>
</evidence>
<proteinExistence type="predicted"/>
<gene>
    <name evidence="8" type="ORF">SAMN02982985_02263</name>
</gene>
<dbReference type="InterPro" id="IPR001433">
    <property type="entry name" value="OxRdtase_FAD/NAD-bd"/>
</dbReference>
<dbReference type="PROSITE" id="PS51384">
    <property type="entry name" value="FAD_FR"/>
    <property type="match status" value="1"/>
</dbReference>
<dbReference type="AlphaFoldDB" id="A0A1I4M5X6"/>
<evidence type="ECO:0000256" key="3">
    <source>
        <dbReference type="ARBA" id="ARBA00022982"/>
    </source>
</evidence>
<keyword evidence="5" id="KW-0812">Transmembrane</keyword>